<protein>
    <submittedName>
        <fullName evidence="1">Uncharacterized protein</fullName>
    </submittedName>
</protein>
<proteinExistence type="predicted"/>
<name>A0A1E5WLX0_9POAL</name>
<dbReference type="EMBL" id="LWDX02002090">
    <property type="protein sequence ID" value="OEL38353.1"/>
    <property type="molecule type" value="Genomic_DNA"/>
</dbReference>
<sequence length="76" mass="8781">LWSTSFSRWVQPLKARVHPLWEYSDHSDSTCESKEVLALSEVATRVANVLQLSVDDVVLVSTIIRRREASRIVRRM</sequence>
<reference evidence="1 2" key="1">
    <citation type="submission" date="2016-09" db="EMBL/GenBank/DDBJ databases">
        <title>The draft genome of Dichanthelium oligosanthes: A C3 panicoid grass species.</title>
        <authorList>
            <person name="Studer A.J."/>
            <person name="Schnable J.C."/>
            <person name="Brutnell T.P."/>
        </authorList>
    </citation>
    <scope>NUCLEOTIDE SEQUENCE [LARGE SCALE GENOMIC DNA]</scope>
    <source>
        <strain evidence="2">cv. Kellogg 1175</strain>
        <tissue evidence="1">Leaf</tissue>
    </source>
</reference>
<evidence type="ECO:0000313" key="2">
    <source>
        <dbReference type="Proteomes" id="UP000095767"/>
    </source>
</evidence>
<feature type="non-terminal residue" evidence="1">
    <location>
        <position position="1"/>
    </location>
</feature>
<keyword evidence="2" id="KW-1185">Reference proteome</keyword>
<dbReference type="Proteomes" id="UP000095767">
    <property type="component" value="Unassembled WGS sequence"/>
</dbReference>
<gene>
    <name evidence="1" type="ORF">BAE44_0000627</name>
</gene>
<dbReference type="AlphaFoldDB" id="A0A1E5WLX0"/>
<accession>A0A1E5WLX0</accession>
<evidence type="ECO:0000313" key="1">
    <source>
        <dbReference type="EMBL" id="OEL38353.1"/>
    </source>
</evidence>
<comment type="caution">
    <text evidence="1">The sequence shown here is derived from an EMBL/GenBank/DDBJ whole genome shotgun (WGS) entry which is preliminary data.</text>
</comment>
<organism evidence="1 2">
    <name type="scientific">Dichanthelium oligosanthes</name>
    <dbReference type="NCBI Taxonomy" id="888268"/>
    <lineage>
        <taxon>Eukaryota</taxon>
        <taxon>Viridiplantae</taxon>
        <taxon>Streptophyta</taxon>
        <taxon>Embryophyta</taxon>
        <taxon>Tracheophyta</taxon>
        <taxon>Spermatophyta</taxon>
        <taxon>Magnoliopsida</taxon>
        <taxon>Liliopsida</taxon>
        <taxon>Poales</taxon>
        <taxon>Poaceae</taxon>
        <taxon>PACMAD clade</taxon>
        <taxon>Panicoideae</taxon>
        <taxon>Panicodae</taxon>
        <taxon>Paniceae</taxon>
        <taxon>Dichantheliinae</taxon>
        <taxon>Dichanthelium</taxon>
    </lineage>
</organism>